<evidence type="ECO:0000256" key="10">
    <source>
        <dbReference type="ARBA" id="ARBA00023004"/>
    </source>
</evidence>
<dbReference type="InterPro" id="IPR036485">
    <property type="entry name" value="Glu_synth_asu_C_sf"/>
</dbReference>
<keyword evidence="9" id="KW-0560">Oxidoreductase</keyword>
<gene>
    <name evidence="18" type="ORF">Rsub_02802</name>
</gene>
<dbReference type="GO" id="GO:0006537">
    <property type="term" value="P:glutamate biosynthetic process"/>
    <property type="evidence" value="ECO:0007669"/>
    <property type="project" value="UniProtKB-KW"/>
</dbReference>
<dbReference type="Gene3D" id="3.20.20.70">
    <property type="entry name" value="Aldolase class I"/>
    <property type="match status" value="1"/>
</dbReference>
<evidence type="ECO:0000256" key="7">
    <source>
        <dbReference type="ARBA" id="ARBA00022723"/>
    </source>
</evidence>
<evidence type="ECO:0000313" key="19">
    <source>
        <dbReference type="Proteomes" id="UP000247498"/>
    </source>
</evidence>
<dbReference type="Pfam" id="PF04898">
    <property type="entry name" value="Glu_syn_central"/>
    <property type="match status" value="1"/>
</dbReference>
<keyword evidence="11" id="KW-0411">Iron-sulfur</keyword>
<accession>A0A2V0NR27</accession>
<dbReference type="InterPro" id="IPR013785">
    <property type="entry name" value="Aldolase_TIM"/>
</dbReference>
<dbReference type="InterPro" id="IPR002489">
    <property type="entry name" value="Glu_synth_asu_C"/>
</dbReference>
<evidence type="ECO:0000256" key="3">
    <source>
        <dbReference type="ARBA" id="ARBA00009716"/>
    </source>
</evidence>
<name>A0A2V0NR27_9CHLO</name>
<evidence type="ECO:0000256" key="4">
    <source>
        <dbReference type="ARBA" id="ARBA00022605"/>
    </source>
</evidence>
<protein>
    <recommendedName>
        <fullName evidence="15">glutamate synthase (ferredoxin)</fullName>
        <ecNumber evidence="15">1.4.7.1</ecNumber>
    </recommendedName>
</protein>
<dbReference type="STRING" id="307507.A0A2V0NR27"/>
<evidence type="ECO:0000313" key="18">
    <source>
        <dbReference type="EMBL" id="GBF90094.1"/>
    </source>
</evidence>
<sequence length="1258" mass="133455">MESRTAALGGRPAGQPLISRPGSQARGAAPRQCGGRKASSAGSAARRADSTATQRQGASRAPAPVAAALVDEQFDAAVFAAEPAALEGFPEMQVPEANMVADLETILQERDACGVGFIANLKGLRSHTIITQGGGGGGPGAVTKALRALGCMEHRGACSADDDSGDGAGLMTQVPWKLLKRDVPGVEEGSTGVGMLFLPDDDKLAAQSKAILEEVLAKEGLQLLAYRPVPVRHEVVGRFAKATQPRFEQVVVKGAASSDALERSLFIARKEVEREARKAMGEAAADFYIASFSSRTIVYKGMLRSAVVGEFYLDLADPAYETAFAIYHRRFSTNTTPKWPLAQPMRILGHNGEINTLQGNLNWVASRQAELSHPIWNGRESDLLPLCDASASDSANLDRVAELMVRTGYEPQEALMLLVPEAYRNHPDLMKDYPEVVDFYEYWEGLQEGWDGPALLVFSDGKKIGARLDRNGLRPARFWRTADDTIYVASEVGVLGDVLTNAGNVVAKGRLGPGQSVCADLESGTFEENAAISRDVAARRPYAKWVASSLRRLEQLDAGKWPGEPSMEAARMLRLQAAIGMGAEDAQMVVESMAQTGVEPTYCMGDDIPLAVLSDKPHMLADYFKQRFAQVTNPPIDPLREGLVMSLEMRLGARGNLLQPGEGAYSQVLLKSPILLESQLKAVQEDKKLGSKTFGLSFAVGQAGSMEHALAKLCADVEAAVRAGCQCVVLSDRAAGGATAALEAGRAPVPSLLATGAVHHHLIRAGLRSDTSIVVDTAQAFSTHHAAVLIGYGAHAICPYLAYETARQWRTSSRTVALIKTGKVPDVSVEQAQANLKKSLEKGILKIMSKMGISLLSCYHGAQIFEAYGLGRQIVDAAFTGSVSRIGGLNMADLQREAEGAWAKGFPQATMTKLDDYGFIQSRPKGEYHANNQTMAKLLHKSIGLSQGSAADPESYEAYQKHFKEAPVHVLRDCLELAPPSGSKPISVDEVLKAIETQGSVERDYEIVNTDRSALARVSGVIAKRYGDSGFKGSVRLNLRGSGGQSFGVFLTGLQVRLVGEANDYVGKGMAGGEVVIVPPPGSTFAAESASLVGNTCLYGATGGALYVNGRAGERFAVRNSRAVAVVEGVGDHCCEYMTGGAVIVLGSAGRNAGAGMTGGLAYFYDDGGDFPDKVNTEIVAIQRVITPAGEAQLRGAIEAHAAKTGSARAKALLANWEASKAKFWQLVPPAEKNTAEANPAIAFSAEAAAALPVAATA</sequence>
<keyword evidence="6" id="KW-0288">FMN</keyword>
<evidence type="ECO:0000256" key="9">
    <source>
        <dbReference type="ARBA" id="ARBA00023002"/>
    </source>
</evidence>
<dbReference type="GO" id="GO:0019676">
    <property type="term" value="P:ammonia assimilation cycle"/>
    <property type="evidence" value="ECO:0007669"/>
    <property type="project" value="TreeGrafter"/>
</dbReference>
<keyword evidence="7" id="KW-0479">Metal-binding</keyword>
<feature type="region of interest" description="Disordered" evidence="16">
    <location>
        <begin position="1"/>
        <end position="61"/>
    </location>
</feature>
<dbReference type="GO" id="GO:0051538">
    <property type="term" value="F:3 iron, 4 sulfur cluster binding"/>
    <property type="evidence" value="ECO:0007669"/>
    <property type="project" value="UniProtKB-KW"/>
</dbReference>
<evidence type="ECO:0000256" key="2">
    <source>
        <dbReference type="ARBA" id="ARBA00001927"/>
    </source>
</evidence>
<dbReference type="Gene3D" id="2.160.20.60">
    <property type="entry name" value="Glutamate synthase, alpha subunit, C-terminal domain"/>
    <property type="match status" value="1"/>
</dbReference>
<dbReference type="OrthoDB" id="4327079at2759"/>
<dbReference type="InterPro" id="IPR006982">
    <property type="entry name" value="Glu_synth_centr_N"/>
</dbReference>
<evidence type="ECO:0000256" key="11">
    <source>
        <dbReference type="ARBA" id="ARBA00023014"/>
    </source>
</evidence>
<evidence type="ECO:0000256" key="5">
    <source>
        <dbReference type="ARBA" id="ARBA00022630"/>
    </source>
</evidence>
<dbReference type="InterPro" id="IPR017932">
    <property type="entry name" value="GATase_2_dom"/>
</dbReference>
<feature type="compositionally biased region" description="Low complexity" evidence="16">
    <location>
        <begin position="35"/>
        <end position="45"/>
    </location>
</feature>
<dbReference type="SUPFAM" id="SSF56235">
    <property type="entry name" value="N-terminal nucleophile aminohydrolases (Ntn hydrolases)"/>
    <property type="match status" value="1"/>
</dbReference>
<evidence type="ECO:0000256" key="16">
    <source>
        <dbReference type="SAM" id="MobiDB-lite"/>
    </source>
</evidence>
<evidence type="ECO:0000256" key="1">
    <source>
        <dbReference type="ARBA" id="ARBA00001917"/>
    </source>
</evidence>
<dbReference type="EC" id="1.4.7.1" evidence="15"/>
<dbReference type="Pfam" id="PF01493">
    <property type="entry name" value="GXGXG"/>
    <property type="match status" value="1"/>
</dbReference>
<dbReference type="GO" id="GO:0046872">
    <property type="term" value="F:metal ion binding"/>
    <property type="evidence" value="ECO:0007669"/>
    <property type="project" value="UniProtKB-KW"/>
</dbReference>
<dbReference type="PANTHER" id="PTHR11938">
    <property type="entry name" value="FAD NADPH DEHYDROGENASE/OXIDOREDUCTASE"/>
    <property type="match status" value="1"/>
</dbReference>
<organism evidence="18 19">
    <name type="scientific">Raphidocelis subcapitata</name>
    <dbReference type="NCBI Taxonomy" id="307507"/>
    <lineage>
        <taxon>Eukaryota</taxon>
        <taxon>Viridiplantae</taxon>
        <taxon>Chlorophyta</taxon>
        <taxon>core chlorophytes</taxon>
        <taxon>Chlorophyceae</taxon>
        <taxon>CS clade</taxon>
        <taxon>Sphaeropleales</taxon>
        <taxon>Selenastraceae</taxon>
        <taxon>Raphidocelis</taxon>
    </lineage>
</organism>
<dbReference type="PROSITE" id="PS51278">
    <property type="entry name" value="GATASE_TYPE_2"/>
    <property type="match status" value="1"/>
</dbReference>
<dbReference type="AlphaFoldDB" id="A0A2V0NR27"/>
<keyword evidence="12" id="KW-0314">Glutamate biosynthesis</keyword>
<evidence type="ECO:0000256" key="13">
    <source>
        <dbReference type="ARBA" id="ARBA00023291"/>
    </source>
</evidence>
<dbReference type="GO" id="GO:0016041">
    <property type="term" value="F:glutamate synthase (ferredoxin) activity"/>
    <property type="evidence" value="ECO:0007669"/>
    <property type="project" value="UniProtKB-EC"/>
</dbReference>
<keyword evidence="4" id="KW-0028">Amino-acid biosynthesis</keyword>
<keyword evidence="13" id="KW-0003">3Fe-4S</keyword>
<evidence type="ECO:0000256" key="6">
    <source>
        <dbReference type="ARBA" id="ARBA00022643"/>
    </source>
</evidence>
<evidence type="ECO:0000259" key="17">
    <source>
        <dbReference type="PROSITE" id="PS51278"/>
    </source>
</evidence>
<comment type="caution">
    <text evidence="18">The sequence shown here is derived from an EMBL/GenBank/DDBJ whole genome shotgun (WGS) entry which is preliminary data.</text>
</comment>
<dbReference type="Gene3D" id="3.60.20.10">
    <property type="entry name" value="Glutamine Phosphoribosylpyrophosphate, subunit 1, domain 1"/>
    <property type="match status" value="1"/>
</dbReference>
<dbReference type="InParanoid" id="A0A2V0NR27"/>
<dbReference type="CDD" id="cd00982">
    <property type="entry name" value="gltB_C"/>
    <property type="match status" value="1"/>
</dbReference>
<keyword evidence="10" id="KW-0408">Iron</keyword>
<dbReference type="InterPro" id="IPR050711">
    <property type="entry name" value="ET-N_metabolism_enzyme"/>
</dbReference>
<dbReference type="CDD" id="cd00713">
    <property type="entry name" value="GltS"/>
    <property type="match status" value="1"/>
</dbReference>
<comment type="similarity">
    <text evidence="3">Belongs to the glutamate synthase family.</text>
</comment>
<dbReference type="FunCoup" id="A0A2V0NR27">
    <property type="interactions" value="692"/>
</dbReference>
<comment type="cofactor">
    <cofactor evidence="2">
        <name>[3Fe-4S] cluster</name>
        <dbReference type="ChEBI" id="CHEBI:21137"/>
    </cofactor>
</comment>
<evidence type="ECO:0000256" key="12">
    <source>
        <dbReference type="ARBA" id="ARBA00023164"/>
    </source>
</evidence>
<proteinExistence type="inferred from homology"/>
<dbReference type="Pfam" id="PF00310">
    <property type="entry name" value="GATase_2"/>
    <property type="match status" value="1"/>
</dbReference>
<comment type="pathway">
    <text evidence="14">Amino-acid biosynthesis; L-glutamate biosynthesis via GLT pathway; L-glutamate from 2-oxoglutarate and L-glutamine (ferredoxin route): step 1/1.</text>
</comment>
<evidence type="ECO:0000256" key="15">
    <source>
        <dbReference type="ARBA" id="ARBA00039085"/>
    </source>
</evidence>
<feature type="domain" description="Glutamine amidotransferase type-2" evidence="17">
    <location>
        <begin position="113"/>
        <end position="522"/>
    </location>
</feature>
<dbReference type="PANTHER" id="PTHR11938:SF133">
    <property type="entry name" value="GLUTAMATE SYNTHASE (NADH)"/>
    <property type="match status" value="1"/>
</dbReference>
<reference evidence="18 19" key="1">
    <citation type="journal article" date="2018" name="Sci. Rep.">
        <title>Raphidocelis subcapitata (=Pseudokirchneriella subcapitata) provides an insight into genome evolution and environmental adaptations in the Sphaeropleales.</title>
        <authorList>
            <person name="Suzuki S."/>
            <person name="Yamaguchi H."/>
            <person name="Nakajima N."/>
            <person name="Kawachi M."/>
        </authorList>
    </citation>
    <scope>NUCLEOTIDE SEQUENCE [LARGE SCALE GENOMIC DNA]</scope>
    <source>
        <strain evidence="18 19">NIES-35</strain>
    </source>
</reference>
<evidence type="ECO:0000256" key="8">
    <source>
        <dbReference type="ARBA" id="ARBA00022962"/>
    </source>
</evidence>
<comment type="cofactor">
    <cofactor evidence="1">
        <name>FMN</name>
        <dbReference type="ChEBI" id="CHEBI:58210"/>
    </cofactor>
</comment>
<dbReference type="InterPro" id="IPR029055">
    <property type="entry name" value="Ntn_hydrolases_N"/>
</dbReference>
<dbReference type="EMBL" id="BDRX01000014">
    <property type="protein sequence ID" value="GBF90094.1"/>
    <property type="molecule type" value="Genomic_DNA"/>
</dbReference>
<keyword evidence="19" id="KW-1185">Reference proteome</keyword>
<keyword evidence="8" id="KW-0315">Glutamine amidotransferase</keyword>
<evidence type="ECO:0000256" key="14">
    <source>
        <dbReference type="ARBA" id="ARBA00037928"/>
    </source>
</evidence>
<dbReference type="SUPFAM" id="SSF51395">
    <property type="entry name" value="FMN-linked oxidoreductases"/>
    <property type="match status" value="1"/>
</dbReference>
<dbReference type="Proteomes" id="UP000247498">
    <property type="component" value="Unassembled WGS sequence"/>
</dbReference>
<dbReference type="SUPFAM" id="SSF69336">
    <property type="entry name" value="Alpha subunit of glutamate synthase, C-terminal domain"/>
    <property type="match status" value="1"/>
</dbReference>
<keyword evidence="5" id="KW-0285">Flavoprotein</keyword>